<evidence type="ECO:0000313" key="1">
    <source>
        <dbReference type="EMBL" id="KAG2207100.1"/>
    </source>
</evidence>
<dbReference type="OrthoDB" id="2294049at2759"/>
<accession>A0A8H7RAU6</accession>
<keyword evidence="2" id="KW-1185">Reference proteome</keyword>
<reference evidence="1 2" key="1">
    <citation type="submission" date="2020-12" db="EMBL/GenBank/DDBJ databases">
        <title>Metabolic potential, ecology and presence of endohyphal bacteria is reflected in genomic diversity of Mucoromycotina.</title>
        <authorList>
            <person name="Muszewska A."/>
            <person name="Okrasinska A."/>
            <person name="Steczkiewicz K."/>
            <person name="Drgas O."/>
            <person name="Orlowska M."/>
            <person name="Perlinska-Lenart U."/>
            <person name="Aleksandrzak-Piekarczyk T."/>
            <person name="Szatraj K."/>
            <person name="Zielenkiewicz U."/>
            <person name="Pilsyk S."/>
            <person name="Malc E."/>
            <person name="Mieczkowski P."/>
            <person name="Kruszewska J.S."/>
            <person name="Biernat P."/>
            <person name="Pawlowska J."/>
        </authorList>
    </citation>
    <scope>NUCLEOTIDE SEQUENCE [LARGE SCALE GENOMIC DNA]</scope>
    <source>
        <strain evidence="1 2">CBS 142.35</strain>
    </source>
</reference>
<organism evidence="1 2">
    <name type="scientific">Circinella minor</name>
    <dbReference type="NCBI Taxonomy" id="1195481"/>
    <lineage>
        <taxon>Eukaryota</taxon>
        <taxon>Fungi</taxon>
        <taxon>Fungi incertae sedis</taxon>
        <taxon>Mucoromycota</taxon>
        <taxon>Mucoromycotina</taxon>
        <taxon>Mucoromycetes</taxon>
        <taxon>Mucorales</taxon>
        <taxon>Lichtheimiaceae</taxon>
        <taxon>Circinella</taxon>
    </lineage>
</organism>
<name>A0A8H7RAU6_9FUNG</name>
<dbReference type="EMBL" id="JAEPRB010001155">
    <property type="protein sequence ID" value="KAG2207100.1"/>
    <property type="molecule type" value="Genomic_DNA"/>
</dbReference>
<dbReference type="Proteomes" id="UP000646827">
    <property type="component" value="Unassembled WGS sequence"/>
</dbReference>
<evidence type="ECO:0000313" key="2">
    <source>
        <dbReference type="Proteomes" id="UP000646827"/>
    </source>
</evidence>
<protein>
    <submittedName>
        <fullName evidence="1">Uncharacterized protein</fullName>
    </submittedName>
</protein>
<sequence length="182" mass="21523">MQSQKDNKISDLYTWPINHQDEPMEVETEYPQQDIVDLFTQLDNDFILTPYKEAHLIRLQSQIQTLIKTRLQIQENIRELVQKTIHLVNEAQLRHTEHPHLERWYRSGLIGTIIQDAYLANPITPFCISCNGTLVANGAEEGIFYNSRTWISRQEAAYEIEKQQQQQQEIDQWIKTEQESQQ</sequence>
<gene>
    <name evidence="1" type="ORF">INT45_012595</name>
</gene>
<dbReference type="AlphaFoldDB" id="A0A8H7RAU6"/>
<proteinExistence type="predicted"/>
<comment type="caution">
    <text evidence="1">The sequence shown here is derived from an EMBL/GenBank/DDBJ whole genome shotgun (WGS) entry which is preliminary data.</text>
</comment>